<feature type="compositionally biased region" description="Basic and acidic residues" evidence="1">
    <location>
        <begin position="575"/>
        <end position="588"/>
    </location>
</feature>
<feature type="compositionally biased region" description="Basic and acidic residues" evidence="1">
    <location>
        <begin position="1089"/>
        <end position="1102"/>
    </location>
</feature>
<feature type="region of interest" description="Disordered" evidence="1">
    <location>
        <begin position="435"/>
        <end position="508"/>
    </location>
</feature>
<reference evidence="3" key="1">
    <citation type="journal article" date="2015" name="Genome Announc.">
        <title>Draft genome sequence of Talaromyces cellulolyticus strain Y-94, a source of lignocellulosic biomass-degrading enzymes.</title>
        <authorList>
            <person name="Fujii T."/>
            <person name="Koike H."/>
            <person name="Sawayama S."/>
            <person name="Yano S."/>
            <person name="Inoue H."/>
        </authorList>
    </citation>
    <scope>NUCLEOTIDE SEQUENCE [LARGE SCALE GENOMIC DNA]</scope>
    <source>
        <strain evidence="3">Y-94</strain>
    </source>
</reference>
<organism evidence="2 3">
    <name type="scientific">Talaromyces pinophilus</name>
    <name type="common">Penicillium pinophilum</name>
    <dbReference type="NCBI Taxonomy" id="128442"/>
    <lineage>
        <taxon>Eukaryota</taxon>
        <taxon>Fungi</taxon>
        <taxon>Dikarya</taxon>
        <taxon>Ascomycota</taxon>
        <taxon>Pezizomycotina</taxon>
        <taxon>Eurotiomycetes</taxon>
        <taxon>Eurotiomycetidae</taxon>
        <taxon>Eurotiales</taxon>
        <taxon>Trichocomaceae</taxon>
        <taxon>Talaromyces</taxon>
        <taxon>Talaromyces sect. Talaromyces</taxon>
    </lineage>
</organism>
<feature type="region of interest" description="Disordered" evidence="1">
    <location>
        <begin position="786"/>
        <end position="809"/>
    </location>
</feature>
<dbReference type="EMBL" id="DF933813">
    <property type="protein sequence ID" value="GAM35793.1"/>
    <property type="molecule type" value="Genomic_DNA"/>
</dbReference>
<feature type="compositionally biased region" description="Low complexity" evidence="1">
    <location>
        <begin position="1069"/>
        <end position="1082"/>
    </location>
</feature>
<feature type="compositionally biased region" description="Basic and acidic residues" evidence="1">
    <location>
        <begin position="435"/>
        <end position="445"/>
    </location>
</feature>
<feature type="region of interest" description="Disordered" evidence="1">
    <location>
        <begin position="209"/>
        <end position="421"/>
    </location>
</feature>
<feature type="region of interest" description="Disordered" evidence="1">
    <location>
        <begin position="879"/>
        <end position="898"/>
    </location>
</feature>
<keyword evidence="3" id="KW-1185">Reference proteome</keyword>
<dbReference type="Proteomes" id="UP000053095">
    <property type="component" value="Unassembled WGS sequence"/>
</dbReference>
<dbReference type="AlphaFoldDB" id="A0A6V8H497"/>
<protein>
    <recommendedName>
        <fullName evidence="4">GPI-anchored cell surface glycoprotein</fullName>
    </recommendedName>
</protein>
<feature type="compositionally biased region" description="Low complexity" evidence="1">
    <location>
        <begin position="635"/>
        <end position="647"/>
    </location>
</feature>
<feature type="compositionally biased region" description="Polar residues" evidence="1">
    <location>
        <begin position="599"/>
        <end position="611"/>
    </location>
</feature>
<dbReference type="InterPro" id="IPR029006">
    <property type="entry name" value="ADF-H/Gelsolin-like_dom_sf"/>
</dbReference>
<feature type="region of interest" description="Disordered" evidence="1">
    <location>
        <begin position="1004"/>
        <end position="1105"/>
    </location>
</feature>
<sequence length="1214" mass="132112">MLEAQGPLVLQMNKARPAISGLWEMEGDMSEEAQKTQCDDYTTLFGQGRLPVFSNAATAMSLNGLDGPAVIDAYQTALSEAGGWLLLKYASRDEVTLLGRGTGGVPDVRATVESYEEKSPLYGFLQYRRRKIVLKYVPDGMSRLVQARTTVQFQSILDKFTPQDTTFEFKAPADLTESALSSACLLHAVSGSITSSSSSLRRRRLMEIAEDAEEGPPPPSSAQSEAPELPEDTNDRRLSQASDATAVPPKSKNDESPNIPPPESEVDARSETASVRSVSRRRFLDQFQQDSFERRSSTQSMRPSLQELQYAAPYRQKVKTEHRPSADINGRPRTAGSMSRGQEHRPTAALPAGVRSRKPASHPNRPKSTPDVPPVPTLASLRNAPPVPLLIPPPTVSIGKPKLSPGAKSMNALPSSGMSPEKQRLMKALELRKKQMEKKTQELQKKQAQKITTAMEPTISEIVEDKEKIKQPPIQNDTRDPTPPETGDTTAEAPAVTTNGVEDKKPLSADIAKADSAVEMVTLASKDTEPSVSSIEVEEDADSNAENSSDKKADKQADEQNIQPTLAEKTSLQNDPKEDMPEITHIEEAAQNCEEETMTPRTTDSDNTIKVSVTPDVEEEETKITDETGATAGSVVDTTVLETTVETPETDERSEAPQEDDQSELITIVASVSDLKPEPQEVISATSTEERLPVVTESANLQAEDIPLPLESGDDLEDQVPTKAALETVSTVQEQPLPQPEQAEIEKSEKQKRLALLEPIQVPTPDFSDDENLLSDDSLMEELKSATVQEAQPVSVGKGPLSPDGEPRTPLEAWQTRAVSNPSRRLNEFSSLSGETRSISATFVDNNSQSVRPAPVMQAKKVNVSSGISKRIKALEMFSNNSAPPPGNLAPPGNVASPAASSAFEKFRKRASVSLNGNLPSATTTSVRSSFISVAESSPLNRSESRSLPKTNSVSVTARIVRDPSTPSTEPSATPLDANILGLQRSPLIVRHDSFDTQASEHVLSDSATDLRSNNFSRPGTDTTVSRSESRASLQSQVEDWSNRNGSTGDLGANSDDKKDSRRSRFMRRMSSLRSPSRKSLISPPPGIDKQRLPSPHAEESVRSASVPAIDIGEVNVQFPDTLLWKRRFLRIDDQGYLVLTPGSTDTGARNIVKRYHLSAFKTPCLPDEERQELPNSILLDFRDGSTLQCACESRKGQAAALKTLVDAHNAYQH</sequence>
<comment type="caution">
    <text evidence="2">The sequence shown here is derived from an EMBL/GenBank/DDBJ whole genome shotgun (WGS) entry which is preliminary data.</text>
</comment>
<feature type="compositionally biased region" description="Polar residues" evidence="1">
    <location>
        <begin position="297"/>
        <end position="307"/>
    </location>
</feature>
<feature type="compositionally biased region" description="Polar residues" evidence="1">
    <location>
        <begin position="1004"/>
        <end position="1048"/>
    </location>
</feature>
<feature type="compositionally biased region" description="Pro residues" evidence="1">
    <location>
        <begin position="385"/>
        <end position="395"/>
    </location>
</feature>
<feature type="compositionally biased region" description="Low complexity" evidence="1">
    <location>
        <begin position="733"/>
        <end position="742"/>
    </location>
</feature>
<dbReference type="Gene3D" id="3.40.20.10">
    <property type="entry name" value="Severin"/>
    <property type="match status" value="1"/>
</dbReference>
<evidence type="ECO:0008006" key="4">
    <source>
        <dbReference type="Google" id="ProtNLM"/>
    </source>
</evidence>
<dbReference type="SUPFAM" id="SSF55753">
    <property type="entry name" value="Actin depolymerizing proteins"/>
    <property type="match status" value="1"/>
</dbReference>
<feature type="region of interest" description="Disordered" evidence="1">
    <location>
        <begin position="730"/>
        <end position="749"/>
    </location>
</feature>
<feature type="compositionally biased region" description="Basic and acidic residues" evidence="1">
    <location>
        <begin position="548"/>
        <end position="558"/>
    </location>
</feature>
<name>A0A6V8H497_TALPI</name>
<feature type="region of interest" description="Disordered" evidence="1">
    <location>
        <begin position="522"/>
        <end position="691"/>
    </location>
</feature>
<evidence type="ECO:0000313" key="2">
    <source>
        <dbReference type="EMBL" id="GAM35793.1"/>
    </source>
</evidence>
<evidence type="ECO:0000313" key="3">
    <source>
        <dbReference type="Proteomes" id="UP000053095"/>
    </source>
</evidence>
<accession>A0A6V8H497</accession>
<evidence type="ECO:0000256" key="1">
    <source>
        <dbReference type="SAM" id="MobiDB-lite"/>
    </source>
</evidence>
<proteinExistence type="predicted"/>
<feature type="compositionally biased region" description="Polar residues" evidence="1">
    <location>
        <begin position="559"/>
        <end position="574"/>
    </location>
</feature>
<gene>
    <name evidence="2" type="ORF">TCE0_017f04390</name>
</gene>